<proteinExistence type="predicted"/>
<feature type="region of interest" description="Disordered" evidence="1">
    <location>
        <begin position="40"/>
        <end position="79"/>
    </location>
</feature>
<reference evidence="3" key="1">
    <citation type="journal article" date="2010" name="Genome Res.">
        <title>Population genomic sequencing of Coccidioides fungi reveals recent hybridization and transposon control.</title>
        <authorList>
            <person name="Neafsey D.E."/>
            <person name="Barker B.M."/>
            <person name="Sharpton T.J."/>
            <person name="Stajich J.E."/>
            <person name="Park D.J."/>
            <person name="Whiston E."/>
            <person name="Hung C.-Y."/>
            <person name="McMahan C."/>
            <person name="White J."/>
            <person name="Sykes S."/>
            <person name="Heiman D."/>
            <person name="Young S."/>
            <person name="Zeng Q."/>
            <person name="Abouelleil A."/>
            <person name="Aftuck L."/>
            <person name="Bessette D."/>
            <person name="Brown A."/>
            <person name="FitzGerald M."/>
            <person name="Lui A."/>
            <person name="Macdonald J.P."/>
            <person name="Priest M."/>
            <person name="Orbach M.J."/>
            <person name="Galgiani J.N."/>
            <person name="Kirkland T.N."/>
            <person name="Cole G.T."/>
            <person name="Birren B.W."/>
            <person name="Henn M.R."/>
            <person name="Taylor J.W."/>
            <person name="Rounsley S.D."/>
        </authorList>
    </citation>
    <scope>NUCLEOTIDE SEQUENCE [LARGE SCALE GENOMIC DNA]</scope>
    <source>
        <strain evidence="3">RMSCC 3703</strain>
    </source>
</reference>
<dbReference type="EMBL" id="DS268126">
    <property type="protein sequence ID" value="KMU81844.1"/>
    <property type="molecule type" value="Genomic_DNA"/>
</dbReference>
<sequence length="109" mass="12041">MPVDMQQAVEIMPLVAQECGESTVFLPSLGPNYRESVIQGQSLAQAQRKRSNPQGGPFAQRRKTLCKPTSPPQLKKRPIGCPCKFARPFELFKHKSRIMDTTITGSGSP</sequence>
<dbReference type="Proteomes" id="UP000054559">
    <property type="component" value="Unassembled WGS sequence"/>
</dbReference>
<evidence type="ECO:0000256" key="1">
    <source>
        <dbReference type="SAM" id="MobiDB-lite"/>
    </source>
</evidence>
<dbReference type="AlphaFoldDB" id="A0A0J8R9T4"/>
<accession>A0A0J8R9T4</accession>
<evidence type="ECO:0000313" key="2">
    <source>
        <dbReference type="EMBL" id="KMU81844.1"/>
    </source>
</evidence>
<evidence type="ECO:0000313" key="3">
    <source>
        <dbReference type="Proteomes" id="UP000054559"/>
    </source>
</evidence>
<organism evidence="2 3">
    <name type="scientific">Coccidioides immitis RMSCC 3703</name>
    <dbReference type="NCBI Taxonomy" id="454286"/>
    <lineage>
        <taxon>Eukaryota</taxon>
        <taxon>Fungi</taxon>
        <taxon>Dikarya</taxon>
        <taxon>Ascomycota</taxon>
        <taxon>Pezizomycotina</taxon>
        <taxon>Eurotiomycetes</taxon>
        <taxon>Eurotiomycetidae</taxon>
        <taxon>Onygenales</taxon>
        <taxon>Onygenaceae</taxon>
        <taxon>Coccidioides</taxon>
    </lineage>
</organism>
<gene>
    <name evidence="2" type="ORF">CISG_02860</name>
</gene>
<name>A0A0J8R9T4_COCIT</name>
<protein>
    <submittedName>
        <fullName evidence="2">Uncharacterized protein</fullName>
    </submittedName>
</protein>